<reference evidence="1 2" key="1">
    <citation type="submission" date="2019-04" db="EMBL/GenBank/DDBJ databases">
        <title>Friends and foes A comparative genomics study of 23 Aspergillus species from section Flavi.</title>
        <authorList>
            <consortium name="DOE Joint Genome Institute"/>
            <person name="Kjaerbolling I."/>
            <person name="Vesth T."/>
            <person name="Frisvad J.C."/>
            <person name="Nybo J.L."/>
            <person name="Theobald S."/>
            <person name="Kildgaard S."/>
            <person name="Isbrandt T."/>
            <person name="Kuo A."/>
            <person name="Sato A."/>
            <person name="Lyhne E.K."/>
            <person name="Kogle M.E."/>
            <person name="Wiebenga A."/>
            <person name="Kun R.S."/>
            <person name="Lubbers R.J."/>
            <person name="Makela M.R."/>
            <person name="Barry K."/>
            <person name="Chovatia M."/>
            <person name="Clum A."/>
            <person name="Daum C."/>
            <person name="Haridas S."/>
            <person name="He G."/>
            <person name="LaButti K."/>
            <person name="Lipzen A."/>
            <person name="Mondo S."/>
            <person name="Riley R."/>
            <person name="Salamov A."/>
            <person name="Simmons B.A."/>
            <person name="Magnuson J.K."/>
            <person name="Henrissat B."/>
            <person name="Mortensen U.H."/>
            <person name="Larsen T.O."/>
            <person name="Devries R.P."/>
            <person name="Grigoriev I.V."/>
            <person name="Machida M."/>
            <person name="Baker S.E."/>
            <person name="Andersen M.R."/>
        </authorList>
    </citation>
    <scope>NUCLEOTIDE SEQUENCE [LARGE SCALE GENOMIC DNA]</scope>
    <source>
        <strain evidence="1 2">CBS 151.66</strain>
    </source>
</reference>
<dbReference type="Proteomes" id="UP000326565">
    <property type="component" value="Unassembled WGS sequence"/>
</dbReference>
<organism evidence="1 2">
    <name type="scientific">Aspergillus leporis</name>
    <dbReference type="NCBI Taxonomy" id="41062"/>
    <lineage>
        <taxon>Eukaryota</taxon>
        <taxon>Fungi</taxon>
        <taxon>Dikarya</taxon>
        <taxon>Ascomycota</taxon>
        <taxon>Pezizomycotina</taxon>
        <taxon>Eurotiomycetes</taxon>
        <taxon>Eurotiomycetidae</taxon>
        <taxon>Eurotiales</taxon>
        <taxon>Aspergillaceae</taxon>
        <taxon>Aspergillus</taxon>
        <taxon>Aspergillus subgen. Circumdati</taxon>
    </lineage>
</organism>
<name>A0A5N5WV93_9EURO</name>
<dbReference type="EMBL" id="ML732283">
    <property type="protein sequence ID" value="KAB8071080.1"/>
    <property type="molecule type" value="Genomic_DNA"/>
</dbReference>
<dbReference type="OrthoDB" id="5275938at2759"/>
<gene>
    <name evidence="1" type="ORF">BDV29DRAFT_179852</name>
</gene>
<dbReference type="AlphaFoldDB" id="A0A5N5WV93"/>
<evidence type="ECO:0000313" key="1">
    <source>
        <dbReference type="EMBL" id="KAB8071080.1"/>
    </source>
</evidence>
<protein>
    <submittedName>
        <fullName evidence="1">Uncharacterized protein</fullName>
    </submittedName>
</protein>
<sequence length="160" mass="18280">MMAVLAHRYECVEAVESFAELWAENLKGEVPSAYSDDLAKWISIVWIFQHDSLFQKTTRVAVRQSTGPLSAMDVPLSRIVTDEIECTRQGAIHEIIDCLCSRIDWELMPDSGVYCCEDCDAMILGMLLRQLKIRRFYPLPLPPFKGISFEFMLRTLAAFP</sequence>
<accession>A0A5N5WV93</accession>
<proteinExistence type="predicted"/>
<evidence type="ECO:0000313" key="2">
    <source>
        <dbReference type="Proteomes" id="UP000326565"/>
    </source>
</evidence>
<keyword evidence="2" id="KW-1185">Reference proteome</keyword>